<comment type="caution">
    <text evidence="1">The sequence shown here is derived from an EMBL/GenBank/DDBJ whole genome shotgun (WGS) entry which is preliminary data.</text>
</comment>
<protein>
    <submittedName>
        <fullName evidence="1">Uncharacterized protein</fullName>
    </submittedName>
</protein>
<sequence>ENKGILPILVDMVAATLQRVVYKVDPIREDAHEEQSKELHYVADPTLIEKYEEQMKEIHYVADPALDDEYYRQIELELSEADEDIPAEKTIYVIFPPDWGIPTIFPIPEGISAISGQQGYFCDFCTLHGFPEVGYLRLGFLDQRWVPPVGCLVDRRWGASG</sequence>
<keyword evidence="2" id="KW-1185">Reference proteome</keyword>
<evidence type="ECO:0000313" key="2">
    <source>
        <dbReference type="Proteomes" id="UP000652761"/>
    </source>
</evidence>
<dbReference type="EMBL" id="NMUH01000518">
    <property type="protein sequence ID" value="MQL80630.1"/>
    <property type="molecule type" value="Genomic_DNA"/>
</dbReference>
<proteinExistence type="predicted"/>
<accession>A0A843UFE6</accession>
<evidence type="ECO:0000313" key="1">
    <source>
        <dbReference type="EMBL" id="MQL80630.1"/>
    </source>
</evidence>
<gene>
    <name evidence="1" type="ORF">Taro_013087</name>
</gene>
<organism evidence="1 2">
    <name type="scientific">Colocasia esculenta</name>
    <name type="common">Wild taro</name>
    <name type="synonym">Arum esculentum</name>
    <dbReference type="NCBI Taxonomy" id="4460"/>
    <lineage>
        <taxon>Eukaryota</taxon>
        <taxon>Viridiplantae</taxon>
        <taxon>Streptophyta</taxon>
        <taxon>Embryophyta</taxon>
        <taxon>Tracheophyta</taxon>
        <taxon>Spermatophyta</taxon>
        <taxon>Magnoliopsida</taxon>
        <taxon>Liliopsida</taxon>
        <taxon>Araceae</taxon>
        <taxon>Aroideae</taxon>
        <taxon>Colocasieae</taxon>
        <taxon>Colocasia</taxon>
    </lineage>
</organism>
<dbReference type="Proteomes" id="UP000652761">
    <property type="component" value="Unassembled WGS sequence"/>
</dbReference>
<reference evidence="1" key="1">
    <citation type="submission" date="2017-07" db="EMBL/GenBank/DDBJ databases">
        <title>Taro Niue Genome Assembly and Annotation.</title>
        <authorList>
            <person name="Atibalentja N."/>
            <person name="Keating K."/>
            <person name="Fields C.J."/>
        </authorList>
    </citation>
    <scope>NUCLEOTIDE SEQUENCE</scope>
    <source>
        <strain evidence="1">Niue_2</strain>
        <tissue evidence="1">Leaf</tissue>
    </source>
</reference>
<feature type="non-terminal residue" evidence="1">
    <location>
        <position position="1"/>
    </location>
</feature>
<dbReference type="AlphaFoldDB" id="A0A843UFE6"/>
<name>A0A843UFE6_COLES</name>